<dbReference type="EMBL" id="CP011232">
    <property type="protein sequence ID" value="AKI97440.1"/>
    <property type="molecule type" value="Genomic_DNA"/>
</dbReference>
<keyword evidence="9" id="KW-1185">Reference proteome</keyword>
<dbReference type="FunFam" id="3.40.640.10:FF:000030">
    <property type="entry name" value="Low-specificity L-threonine aldolase"/>
    <property type="match status" value="1"/>
</dbReference>
<dbReference type="Proteomes" id="UP000035159">
    <property type="component" value="Chromosome"/>
</dbReference>
<evidence type="ECO:0000313" key="9">
    <source>
        <dbReference type="Proteomes" id="UP000035159"/>
    </source>
</evidence>
<gene>
    <name evidence="8" type="ORF">IX53_05985</name>
</gene>
<dbReference type="NCBIfam" id="NF041359">
    <property type="entry name" value="GntG_guanitoxin"/>
    <property type="match status" value="1"/>
</dbReference>
<dbReference type="GO" id="GO:0006545">
    <property type="term" value="P:glycine biosynthetic process"/>
    <property type="evidence" value="ECO:0007669"/>
    <property type="project" value="TreeGrafter"/>
</dbReference>
<evidence type="ECO:0000256" key="4">
    <source>
        <dbReference type="ARBA" id="ARBA00023239"/>
    </source>
</evidence>
<dbReference type="InterPro" id="IPR015421">
    <property type="entry name" value="PyrdxlP-dep_Trfase_major"/>
</dbReference>
<reference evidence="8 9" key="1">
    <citation type="submission" date="2015-04" db="EMBL/GenBank/DDBJ databases">
        <title>Complete Genome Sequence of Kosmotoga pacifica SLHLJ1.</title>
        <authorList>
            <person name="Jiang L.J."/>
            <person name="Shao Z.Z."/>
            <person name="Jebbar M."/>
        </authorList>
    </citation>
    <scope>NUCLEOTIDE SEQUENCE [LARGE SCALE GENOMIC DNA]</scope>
    <source>
        <strain evidence="8 9">SLHLJ1</strain>
    </source>
</reference>
<comment type="similarity">
    <text evidence="2">Belongs to the threonine aldolase family.</text>
</comment>
<evidence type="ECO:0000313" key="8">
    <source>
        <dbReference type="EMBL" id="AKI97440.1"/>
    </source>
</evidence>
<evidence type="ECO:0000256" key="3">
    <source>
        <dbReference type="ARBA" id="ARBA00022898"/>
    </source>
</evidence>
<dbReference type="Pfam" id="PF01212">
    <property type="entry name" value="Beta_elim_lyase"/>
    <property type="match status" value="1"/>
</dbReference>
<dbReference type="Gene3D" id="3.90.1150.10">
    <property type="entry name" value="Aspartate Aminotransferase, domain 1"/>
    <property type="match status" value="1"/>
</dbReference>
<feature type="modified residue" description="N6-(pyridoxal phosphate)lysine" evidence="5">
    <location>
        <position position="199"/>
    </location>
</feature>
<dbReference type="InterPro" id="IPR015424">
    <property type="entry name" value="PyrdxlP-dep_Trfase"/>
</dbReference>
<dbReference type="PIRSF" id="PIRSF017617">
    <property type="entry name" value="Thr_aldolase"/>
    <property type="match status" value="1"/>
</dbReference>
<keyword evidence="4" id="KW-0456">Lyase</keyword>
<dbReference type="CDD" id="cd06502">
    <property type="entry name" value="TA_like"/>
    <property type="match status" value="1"/>
</dbReference>
<dbReference type="AlphaFoldDB" id="A0A0G2Z788"/>
<dbReference type="GO" id="GO:0005829">
    <property type="term" value="C:cytosol"/>
    <property type="evidence" value="ECO:0007669"/>
    <property type="project" value="TreeGrafter"/>
</dbReference>
<dbReference type="PATRIC" id="fig|1330330.3.peg.1212"/>
<dbReference type="PANTHER" id="PTHR48097:SF9">
    <property type="entry name" value="L-THREONINE ALDOLASE"/>
    <property type="match status" value="1"/>
</dbReference>
<comment type="cofactor">
    <cofactor evidence="1">
        <name>pyridoxal 5'-phosphate</name>
        <dbReference type="ChEBI" id="CHEBI:597326"/>
    </cofactor>
</comment>
<keyword evidence="6" id="KW-0175">Coiled coil</keyword>
<dbReference type="Gene3D" id="3.40.640.10">
    <property type="entry name" value="Type I PLP-dependent aspartate aminotransferase-like (Major domain)"/>
    <property type="match status" value="1"/>
</dbReference>
<dbReference type="GO" id="GO:0008732">
    <property type="term" value="F:L-allo-threonine aldolase activity"/>
    <property type="evidence" value="ECO:0007669"/>
    <property type="project" value="TreeGrafter"/>
</dbReference>
<dbReference type="RefSeq" id="WP_047754574.1">
    <property type="nucleotide sequence ID" value="NZ_CAJUHA010000011.1"/>
</dbReference>
<keyword evidence="3" id="KW-0663">Pyridoxal phosphate</keyword>
<evidence type="ECO:0000256" key="1">
    <source>
        <dbReference type="ARBA" id="ARBA00001933"/>
    </source>
</evidence>
<evidence type="ECO:0000259" key="7">
    <source>
        <dbReference type="Pfam" id="PF01212"/>
    </source>
</evidence>
<dbReference type="OrthoDB" id="9774495at2"/>
<dbReference type="SUPFAM" id="SSF53383">
    <property type="entry name" value="PLP-dependent transferases"/>
    <property type="match status" value="1"/>
</dbReference>
<accession>A0A0G2Z788</accession>
<dbReference type="STRING" id="1330330.IX53_05985"/>
<dbReference type="GO" id="GO:0006567">
    <property type="term" value="P:L-threonine catabolic process"/>
    <property type="evidence" value="ECO:0007669"/>
    <property type="project" value="TreeGrafter"/>
</dbReference>
<dbReference type="InterPro" id="IPR001597">
    <property type="entry name" value="ArAA_b-elim_lyase/Thr_aldolase"/>
</dbReference>
<dbReference type="KEGG" id="kpf:IX53_05985"/>
<name>A0A0G2Z788_9BACT</name>
<dbReference type="InterPro" id="IPR023603">
    <property type="entry name" value="Low_specificity_L-TA-like"/>
</dbReference>
<organism evidence="8 9">
    <name type="scientific">Kosmotoga pacifica</name>
    <dbReference type="NCBI Taxonomy" id="1330330"/>
    <lineage>
        <taxon>Bacteria</taxon>
        <taxon>Thermotogati</taxon>
        <taxon>Thermotogota</taxon>
        <taxon>Thermotogae</taxon>
        <taxon>Kosmotogales</taxon>
        <taxon>Kosmotogaceae</taxon>
        <taxon>Kosmotoga</taxon>
    </lineage>
</organism>
<feature type="domain" description="Aromatic amino acid beta-eliminating lyase/threonine aldolase" evidence="7">
    <location>
        <begin position="5"/>
        <end position="285"/>
    </location>
</feature>
<dbReference type="InterPro" id="IPR015422">
    <property type="entry name" value="PyrdxlP-dep_Trfase_small"/>
</dbReference>
<dbReference type="PANTHER" id="PTHR48097">
    <property type="entry name" value="L-THREONINE ALDOLASE-RELATED"/>
    <property type="match status" value="1"/>
</dbReference>
<evidence type="ECO:0000256" key="2">
    <source>
        <dbReference type="ARBA" id="ARBA00006966"/>
    </source>
</evidence>
<evidence type="ECO:0000256" key="5">
    <source>
        <dbReference type="PIRSR" id="PIRSR017617-1"/>
    </source>
</evidence>
<protein>
    <submittedName>
        <fullName evidence="8">Threonine aldolase</fullName>
    </submittedName>
</protein>
<proteinExistence type="inferred from homology"/>
<evidence type="ECO:0000256" key="6">
    <source>
        <dbReference type="SAM" id="Coils"/>
    </source>
</evidence>
<feature type="coiled-coil region" evidence="6">
    <location>
        <begin position="241"/>
        <end position="268"/>
    </location>
</feature>
<sequence length="342" mass="37582">MKWIDIRSDTVTKPTEEMRLAMYRAEVGDDVYGDDPTVNRLEELAAEMMGKEAALFVPSGTFGNQLAILTHTDMGNEVIIPDSNHIFIHEVGASAVIASVQLRTLESPDGMPELGRIESAIRSNDVHFPETGLICMENAHSSGRVLPLEYLKSVKALAGRYSVPVHLDGARIFNAAITLGVKAKEIAATADSVMFCLSKGLAAPVGSILAGSKKFIEKARKGRKLMGGGMRQVGILAAAGIVALEKMVDRLEEDHRNARLLAELLSEIKGLKVLEDRLDINMVFFTLEFPEPQVVVEEMKKRGIKINPPEGKEYRFVTNNDVTTKDIHRVVTVLKEIVEDFS</sequence>
<dbReference type="NCBIfam" id="NF007825">
    <property type="entry name" value="PRK10534.1"/>
    <property type="match status" value="1"/>
</dbReference>